<keyword evidence="3 6" id="KW-0472">Membrane</keyword>
<keyword evidence="6" id="KW-1133">Transmembrane helix</keyword>
<evidence type="ECO:0000256" key="5">
    <source>
        <dbReference type="SAM" id="MobiDB-lite"/>
    </source>
</evidence>
<feature type="region of interest" description="Disordered" evidence="5">
    <location>
        <begin position="858"/>
        <end position="885"/>
    </location>
</feature>
<feature type="compositionally biased region" description="Acidic residues" evidence="5">
    <location>
        <begin position="485"/>
        <end position="497"/>
    </location>
</feature>
<dbReference type="PANTHER" id="PTHR47529:SF1">
    <property type="entry name" value="PERIPLASMIC CHAPERONE PPID"/>
    <property type="match status" value="1"/>
</dbReference>
<evidence type="ECO:0000313" key="8">
    <source>
        <dbReference type="Proteomes" id="UP000315750"/>
    </source>
</evidence>
<keyword evidence="2" id="KW-1003">Cell membrane</keyword>
<gene>
    <name evidence="7" type="ORF">Pan181_41830</name>
</gene>
<dbReference type="PANTHER" id="PTHR47529">
    <property type="entry name" value="PEPTIDYL-PROLYL CIS-TRANS ISOMERASE D"/>
    <property type="match status" value="1"/>
</dbReference>
<dbReference type="Proteomes" id="UP000315750">
    <property type="component" value="Chromosome"/>
</dbReference>
<dbReference type="OrthoDB" id="225509at2"/>
<feature type="compositionally biased region" description="Acidic residues" evidence="5">
    <location>
        <begin position="861"/>
        <end position="885"/>
    </location>
</feature>
<evidence type="ECO:0000256" key="3">
    <source>
        <dbReference type="ARBA" id="ARBA00023136"/>
    </source>
</evidence>
<dbReference type="GO" id="GO:0005886">
    <property type="term" value="C:plasma membrane"/>
    <property type="evidence" value="ECO:0007669"/>
    <property type="project" value="UniProtKB-SubCell"/>
</dbReference>
<evidence type="ECO:0000256" key="4">
    <source>
        <dbReference type="ARBA" id="ARBA00023186"/>
    </source>
</evidence>
<feature type="compositionally biased region" description="Acidic residues" evidence="5">
    <location>
        <begin position="332"/>
        <end position="350"/>
    </location>
</feature>
<feature type="compositionally biased region" description="Acidic residues" evidence="5">
    <location>
        <begin position="359"/>
        <end position="376"/>
    </location>
</feature>
<evidence type="ECO:0000256" key="6">
    <source>
        <dbReference type="SAM" id="Phobius"/>
    </source>
</evidence>
<sequence>MFRFFRRHQKIFIVVGGVILMLVFTVGDALNGWVRSQDDSGDRRNPNATAVTWDGGKLSEGELSSLLYKRQIVAGFVQTAAQVGYQRSIEAELTPVPRVVPVALIGQEWTRDVLEEDVVRRHILAQRAEDMGIYISDDVIRRYIDELGLGQLDPNDVLAILSAMNPAGRSPSTSDLFDSLRSELMTEAALRAYGASGTYSGLDLGATELPVDRWEEWKRINDYIIVEAAAIDPSSSMVDVPEPTADELQAYYVKYKDNPAFPIPLRDGTMLPAPTPGFMIPRKVKLAYLRADYEEIVAKFESEVTDEQIAQYYEDYKFQFTINDDLSIFDDPAPEEETPAEEPAAEESTDTDAPATEESAPEEPADEAEAAEEPMTEEQPASEEPATEEPAAEEPAAEGETAEEPMTEEQPEPEAPAEEEPAAEEPATEEPAPEAEPAEEPATEGESPATEEPATGEAEGENTESGEATESRPSPFRLVSLQEETPAEEPATEEATETETPAEPAVTEEAPAEEAAADTDSEAVMAEETAEPEVTEEVQYEPLEKVKDKIRRLLAENRYTTEIDEVMQSAARDLQPAYRKYVSDSLSMDEGTPEPAIKLSDLTTLGEKYGLQVEDTGELSFYELFETEAGKSFCDSKYMGDMPAQVYAAAFRNIIDLFEPTISSDIAGYGDRYVVIKLSDSPSRVPTFDEVKDDVIAAWKREQAADKALEKAKALAIKVQDSGLTLESYFVGDDKVVEVTKTPSFTLYTAGDFAPTGQATYRPSQPQGLKDVGPDFLAELFKLSEGEVTALQNFDKSLIYIVRNADDVESPEMLRSNFLEVANYWDGRGQFRNAKAGQFRSSVIEALLNDLNLTWKREDAADSDSEETADEAEAESEADTEAETK</sequence>
<feature type="transmembrane region" description="Helical" evidence="6">
    <location>
        <begin position="12"/>
        <end position="34"/>
    </location>
</feature>
<keyword evidence="4" id="KW-0143">Chaperone</keyword>
<evidence type="ECO:0000256" key="1">
    <source>
        <dbReference type="ARBA" id="ARBA00004236"/>
    </source>
</evidence>
<accession>A0A518AT93</accession>
<feature type="compositionally biased region" description="Acidic residues" evidence="5">
    <location>
        <begin position="510"/>
        <end position="521"/>
    </location>
</feature>
<feature type="region of interest" description="Disordered" evidence="5">
    <location>
        <begin position="327"/>
        <end position="536"/>
    </location>
</feature>
<dbReference type="RefSeq" id="WP_145249429.1">
    <property type="nucleotide sequence ID" value="NZ_CP036278.1"/>
</dbReference>
<evidence type="ECO:0000256" key="2">
    <source>
        <dbReference type="ARBA" id="ARBA00022475"/>
    </source>
</evidence>
<evidence type="ECO:0000313" key="7">
    <source>
        <dbReference type="EMBL" id="QDU57959.1"/>
    </source>
</evidence>
<keyword evidence="6" id="KW-0812">Transmembrane</keyword>
<protein>
    <submittedName>
        <fullName evidence="7">Periplasmic folding chaperone</fullName>
    </submittedName>
</protein>
<dbReference type="InterPro" id="IPR052029">
    <property type="entry name" value="PpiD_chaperone"/>
</dbReference>
<proteinExistence type="predicted"/>
<dbReference type="AlphaFoldDB" id="A0A518AT93"/>
<reference evidence="7 8" key="1">
    <citation type="submission" date="2019-02" db="EMBL/GenBank/DDBJ databases">
        <title>Deep-cultivation of Planctomycetes and their phenomic and genomic characterization uncovers novel biology.</title>
        <authorList>
            <person name="Wiegand S."/>
            <person name="Jogler M."/>
            <person name="Boedeker C."/>
            <person name="Pinto D."/>
            <person name="Vollmers J."/>
            <person name="Rivas-Marin E."/>
            <person name="Kohn T."/>
            <person name="Peeters S.H."/>
            <person name="Heuer A."/>
            <person name="Rast P."/>
            <person name="Oberbeckmann S."/>
            <person name="Bunk B."/>
            <person name="Jeske O."/>
            <person name="Meyerdierks A."/>
            <person name="Storesund J.E."/>
            <person name="Kallscheuer N."/>
            <person name="Luecker S."/>
            <person name="Lage O.M."/>
            <person name="Pohl T."/>
            <person name="Merkel B.J."/>
            <person name="Hornburger P."/>
            <person name="Mueller R.-W."/>
            <person name="Bruemmer F."/>
            <person name="Labrenz M."/>
            <person name="Spormann A.M."/>
            <person name="Op den Camp H."/>
            <person name="Overmann J."/>
            <person name="Amann R."/>
            <person name="Jetten M.S.M."/>
            <person name="Mascher T."/>
            <person name="Medema M.H."/>
            <person name="Devos D.P."/>
            <person name="Kaster A.-K."/>
            <person name="Ovreas L."/>
            <person name="Rohde M."/>
            <person name="Galperin M.Y."/>
            <person name="Jogler C."/>
        </authorList>
    </citation>
    <scope>NUCLEOTIDE SEQUENCE [LARGE SCALE GENOMIC DNA]</scope>
    <source>
        <strain evidence="7 8">Pan181</strain>
    </source>
</reference>
<dbReference type="KEGG" id="amuc:Pan181_41830"/>
<keyword evidence="8" id="KW-1185">Reference proteome</keyword>
<dbReference type="EMBL" id="CP036278">
    <property type="protein sequence ID" value="QDU57959.1"/>
    <property type="molecule type" value="Genomic_DNA"/>
</dbReference>
<dbReference type="InterPro" id="IPR027304">
    <property type="entry name" value="Trigger_fact/SurA_dom_sf"/>
</dbReference>
<comment type="subcellular location">
    <subcellularLocation>
        <location evidence="1">Cell membrane</location>
    </subcellularLocation>
</comment>
<name>A0A518AT93_9BACT</name>
<feature type="compositionally biased region" description="Acidic residues" evidence="5">
    <location>
        <begin position="385"/>
        <end position="443"/>
    </location>
</feature>
<organism evidence="7 8">
    <name type="scientific">Aeoliella mucimassa</name>
    <dbReference type="NCBI Taxonomy" id="2527972"/>
    <lineage>
        <taxon>Bacteria</taxon>
        <taxon>Pseudomonadati</taxon>
        <taxon>Planctomycetota</taxon>
        <taxon>Planctomycetia</taxon>
        <taxon>Pirellulales</taxon>
        <taxon>Lacipirellulaceae</taxon>
        <taxon>Aeoliella</taxon>
    </lineage>
</organism>
<dbReference type="SUPFAM" id="SSF109998">
    <property type="entry name" value="Triger factor/SurA peptide-binding domain-like"/>
    <property type="match status" value="1"/>
</dbReference>
<feature type="compositionally biased region" description="Low complexity" evidence="5">
    <location>
        <begin position="498"/>
        <end position="509"/>
    </location>
</feature>
<feature type="compositionally biased region" description="Low complexity" evidence="5">
    <location>
        <begin position="444"/>
        <end position="457"/>
    </location>
</feature>